<feature type="signal peptide" evidence="3">
    <location>
        <begin position="1"/>
        <end position="24"/>
    </location>
</feature>
<dbReference type="PROSITE" id="PS51123">
    <property type="entry name" value="OMPA_2"/>
    <property type="match status" value="1"/>
</dbReference>
<dbReference type="InterPro" id="IPR006665">
    <property type="entry name" value="OmpA-like"/>
</dbReference>
<dbReference type="InterPro" id="IPR011250">
    <property type="entry name" value="OMP/PagP_B-barrel"/>
</dbReference>
<evidence type="ECO:0000313" key="6">
    <source>
        <dbReference type="Proteomes" id="UP000823769"/>
    </source>
</evidence>
<dbReference type="Proteomes" id="UP000823769">
    <property type="component" value="Unassembled WGS sequence"/>
</dbReference>
<dbReference type="PANTHER" id="PTHR30329:SF21">
    <property type="entry name" value="LIPOPROTEIN YIAD-RELATED"/>
    <property type="match status" value="1"/>
</dbReference>
<accession>A0A9D9IY88</accession>
<dbReference type="Pfam" id="PF13505">
    <property type="entry name" value="OMP_b-brl"/>
    <property type="match status" value="1"/>
</dbReference>
<reference evidence="5" key="2">
    <citation type="journal article" date="2021" name="PeerJ">
        <title>Extensive microbial diversity within the chicken gut microbiome revealed by metagenomics and culture.</title>
        <authorList>
            <person name="Gilroy R."/>
            <person name="Ravi A."/>
            <person name="Getino M."/>
            <person name="Pursley I."/>
            <person name="Horton D.L."/>
            <person name="Alikhan N.F."/>
            <person name="Baker D."/>
            <person name="Gharbi K."/>
            <person name="Hall N."/>
            <person name="Watson M."/>
            <person name="Adriaenssens E.M."/>
            <person name="Foster-Nyarko E."/>
            <person name="Jarju S."/>
            <person name="Secka A."/>
            <person name="Antonio M."/>
            <person name="Oren A."/>
            <person name="Chaudhuri R.R."/>
            <person name="La Ragione R."/>
            <person name="Hildebrand F."/>
            <person name="Pallen M.J."/>
        </authorList>
    </citation>
    <scope>NUCLEOTIDE SEQUENCE</scope>
    <source>
        <strain evidence="5">B3-1481</strain>
    </source>
</reference>
<feature type="chain" id="PRO_5039280965" evidence="3">
    <location>
        <begin position="25"/>
        <end position="384"/>
    </location>
</feature>
<feature type="domain" description="OmpA-like" evidence="4">
    <location>
        <begin position="272"/>
        <end position="384"/>
    </location>
</feature>
<organism evidence="5 6">
    <name type="scientific">Candidatus Cryptobacteroides avistercoris</name>
    <dbReference type="NCBI Taxonomy" id="2840758"/>
    <lineage>
        <taxon>Bacteria</taxon>
        <taxon>Pseudomonadati</taxon>
        <taxon>Bacteroidota</taxon>
        <taxon>Bacteroidia</taxon>
        <taxon>Bacteroidales</taxon>
        <taxon>Candidatus Cryptobacteroides</taxon>
    </lineage>
</organism>
<dbReference type="SUPFAM" id="SSF56925">
    <property type="entry name" value="OMPA-like"/>
    <property type="match status" value="1"/>
</dbReference>
<dbReference type="EMBL" id="JADILW010000110">
    <property type="protein sequence ID" value="MBO8480897.1"/>
    <property type="molecule type" value="Genomic_DNA"/>
</dbReference>
<dbReference type="Pfam" id="PF00691">
    <property type="entry name" value="OmpA"/>
    <property type="match status" value="1"/>
</dbReference>
<keyword evidence="2" id="KW-0472">Membrane</keyword>
<dbReference type="SUPFAM" id="SSF103088">
    <property type="entry name" value="OmpA-like"/>
    <property type="match status" value="1"/>
</dbReference>
<dbReference type="GO" id="GO:0016020">
    <property type="term" value="C:membrane"/>
    <property type="evidence" value="ECO:0007669"/>
    <property type="project" value="UniProtKB-UniRule"/>
</dbReference>
<name>A0A9D9IY88_9BACT</name>
<evidence type="ECO:0000256" key="1">
    <source>
        <dbReference type="ARBA" id="ARBA00022729"/>
    </source>
</evidence>
<gene>
    <name evidence="5" type="ORF">IAB76_07340</name>
</gene>
<dbReference type="InterPro" id="IPR050330">
    <property type="entry name" value="Bact_OuterMem_StrucFunc"/>
</dbReference>
<reference evidence="5" key="1">
    <citation type="submission" date="2020-10" db="EMBL/GenBank/DDBJ databases">
        <authorList>
            <person name="Gilroy R."/>
        </authorList>
    </citation>
    <scope>NUCLEOTIDE SEQUENCE</scope>
    <source>
        <strain evidence="5">B3-1481</strain>
    </source>
</reference>
<proteinExistence type="predicted"/>
<dbReference type="CDD" id="cd07185">
    <property type="entry name" value="OmpA_C-like"/>
    <property type="match status" value="1"/>
</dbReference>
<dbReference type="InterPro" id="IPR036737">
    <property type="entry name" value="OmpA-like_sf"/>
</dbReference>
<evidence type="ECO:0000256" key="2">
    <source>
        <dbReference type="PROSITE-ProRule" id="PRU00473"/>
    </source>
</evidence>
<comment type="caution">
    <text evidence="5">The sequence shown here is derived from an EMBL/GenBank/DDBJ whole genome shotgun (WGS) entry which is preliminary data.</text>
</comment>
<evidence type="ECO:0000256" key="3">
    <source>
        <dbReference type="SAM" id="SignalP"/>
    </source>
</evidence>
<keyword evidence="1 3" id="KW-0732">Signal</keyword>
<evidence type="ECO:0000259" key="4">
    <source>
        <dbReference type="PROSITE" id="PS51123"/>
    </source>
</evidence>
<dbReference type="AlphaFoldDB" id="A0A9D9IY88"/>
<dbReference type="Gene3D" id="3.30.1330.60">
    <property type="entry name" value="OmpA-like domain"/>
    <property type="match status" value="1"/>
</dbReference>
<protein>
    <submittedName>
        <fullName evidence="5">OmpA family protein</fullName>
    </submittedName>
</protein>
<evidence type="ECO:0000313" key="5">
    <source>
        <dbReference type="EMBL" id="MBO8480897.1"/>
    </source>
</evidence>
<sequence length="384" mass="40558">MKLIKFFALSAALAAGMVAANAQSADKCNDIFVGGGVGIISPMTPGFNSPSVYVNLEVGKYITPVWGVRAVIGGPFQTLDANEGNATDAGIGARGFKNKLFGELNFDAMFSITNAFAKDLAKLNVYLFAGPTVNFSSEGSRFSDVQNANVILVEESDKFKVRAGATVGLGVAYNLTNSFALGLEGRFGVTPSIFGDADPYRKAEGTTRIALNGVWTIGGANGKVARAAMAAAAAGYISKEAAQALADEAVEKNPKIVEKIVEKPVVKEVEKVVETVVPASTAIFFEIGKANIDAKNKARIQLYAEAINAGADDCVYEVGGYADKKTGSVSRNQNLAEKRAQAVYDALVEFGVDPSQLEMKAYGGVDPMFFNNDVLSRTVVIKKK</sequence>
<dbReference type="PANTHER" id="PTHR30329">
    <property type="entry name" value="STATOR ELEMENT OF FLAGELLAR MOTOR COMPLEX"/>
    <property type="match status" value="1"/>
</dbReference>
<dbReference type="InterPro" id="IPR027385">
    <property type="entry name" value="Beta-barrel_OMP"/>
</dbReference>